<dbReference type="AlphaFoldDB" id="A0A8X6PE73"/>
<proteinExistence type="predicted"/>
<dbReference type="Proteomes" id="UP000887013">
    <property type="component" value="Unassembled WGS sequence"/>
</dbReference>
<dbReference type="EMBL" id="BMAW01018810">
    <property type="protein sequence ID" value="GFT60293.1"/>
    <property type="molecule type" value="Genomic_DNA"/>
</dbReference>
<evidence type="ECO:0000313" key="2">
    <source>
        <dbReference type="Proteomes" id="UP000887013"/>
    </source>
</evidence>
<keyword evidence="2" id="KW-1185">Reference proteome</keyword>
<name>A0A8X6PE73_NEPPI</name>
<evidence type="ECO:0000313" key="1">
    <source>
        <dbReference type="EMBL" id="GFT60293.1"/>
    </source>
</evidence>
<protein>
    <submittedName>
        <fullName evidence="1">Uncharacterized protein</fullName>
    </submittedName>
</protein>
<sequence>MESLAKVMELGYCRCRSEVDYISFQKANDTVTGVTARGRDLIKKTIHNKCKSEIKERPPHHFGENYPYYPTSLVAERKNDDIYGDDYEDLSNSSIRSWKFLEMIMTSSRVSFNSQRKSHLLEHLTLHSKEDSSKMLR</sequence>
<organism evidence="1 2">
    <name type="scientific">Nephila pilipes</name>
    <name type="common">Giant wood spider</name>
    <name type="synonym">Nephila maculata</name>
    <dbReference type="NCBI Taxonomy" id="299642"/>
    <lineage>
        <taxon>Eukaryota</taxon>
        <taxon>Metazoa</taxon>
        <taxon>Ecdysozoa</taxon>
        <taxon>Arthropoda</taxon>
        <taxon>Chelicerata</taxon>
        <taxon>Arachnida</taxon>
        <taxon>Araneae</taxon>
        <taxon>Araneomorphae</taxon>
        <taxon>Entelegynae</taxon>
        <taxon>Araneoidea</taxon>
        <taxon>Nephilidae</taxon>
        <taxon>Nephila</taxon>
    </lineage>
</organism>
<comment type="caution">
    <text evidence="1">The sequence shown here is derived from an EMBL/GenBank/DDBJ whole genome shotgun (WGS) entry which is preliminary data.</text>
</comment>
<reference evidence="1" key="1">
    <citation type="submission" date="2020-08" db="EMBL/GenBank/DDBJ databases">
        <title>Multicomponent nature underlies the extraordinary mechanical properties of spider dragline silk.</title>
        <authorList>
            <person name="Kono N."/>
            <person name="Nakamura H."/>
            <person name="Mori M."/>
            <person name="Yoshida Y."/>
            <person name="Ohtoshi R."/>
            <person name="Malay A.D."/>
            <person name="Moran D.A.P."/>
            <person name="Tomita M."/>
            <person name="Numata K."/>
            <person name="Arakawa K."/>
        </authorList>
    </citation>
    <scope>NUCLEOTIDE SEQUENCE</scope>
</reference>
<gene>
    <name evidence="1" type="ORF">NPIL_53541</name>
</gene>
<accession>A0A8X6PE73</accession>
<dbReference type="OrthoDB" id="10413578at2759"/>